<comment type="catalytic activity">
    <reaction evidence="8">
        <text>L-cysteinyl-[protein] + hexadecanoyl-CoA = S-hexadecanoyl-L-cysteinyl-[protein] + CoA</text>
        <dbReference type="Rhea" id="RHEA:36683"/>
        <dbReference type="Rhea" id="RHEA-COMP:10131"/>
        <dbReference type="Rhea" id="RHEA-COMP:11032"/>
        <dbReference type="ChEBI" id="CHEBI:29950"/>
        <dbReference type="ChEBI" id="CHEBI:57287"/>
        <dbReference type="ChEBI" id="CHEBI:57379"/>
        <dbReference type="ChEBI" id="CHEBI:74151"/>
        <dbReference type="EC" id="2.3.1.225"/>
    </reaction>
</comment>
<dbReference type="SUPFAM" id="SSF48403">
    <property type="entry name" value="Ankyrin repeat"/>
    <property type="match status" value="1"/>
</dbReference>
<feature type="transmembrane region" description="Helical" evidence="8">
    <location>
        <begin position="467"/>
        <end position="487"/>
    </location>
</feature>
<keyword evidence="6 8" id="KW-0472">Membrane</keyword>
<dbReference type="SMART" id="SM00248">
    <property type="entry name" value="ANK"/>
    <property type="match status" value="6"/>
</dbReference>
<evidence type="ECO:0000256" key="8">
    <source>
        <dbReference type="RuleBase" id="RU079119"/>
    </source>
</evidence>
<dbReference type="AlphaFoldDB" id="A0A6T7D840"/>
<dbReference type="PROSITE" id="PS50216">
    <property type="entry name" value="DHHC"/>
    <property type="match status" value="1"/>
</dbReference>
<evidence type="ECO:0000259" key="10">
    <source>
        <dbReference type="Pfam" id="PF01529"/>
    </source>
</evidence>
<feature type="repeat" description="ANK" evidence="7">
    <location>
        <begin position="242"/>
        <end position="274"/>
    </location>
</feature>
<feature type="repeat" description="ANK" evidence="7">
    <location>
        <begin position="341"/>
        <end position="363"/>
    </location>
</feature>
<dbReference type="InterPro" id="IPR001594">
    <property type="entry name" value="Palmitoyltrfase_DHHC"/>
</dbReference>
<evidence type="ECO:0000256" key="9">
    <source>
        <dbReference type="SAM" id="MobiDB-lite"/>
    </source>
</evidence>
<feature type="domain" description="Palmitoyltransferase DHHC" evidence="10">
    <location>
        <begin position="598"/>
        <end position="716"/>
    </location>
</feature>
<keyword evidence="4 8" id="KW-1133">Transmembrane helix</keyword>
<organism evidence="11">
    <name type="scientific">Bigelowiella natans</name>
    <name type="common">Pedinomonas minutissima</name>
    <name type="synonym">Chlorarachnion sp. (strain CCMP621)</name>
    <dbReference type="NCBI Taxonomy" id="227086"/>
    <lineage>
        <taxon>Eukaryota</taxon>
        <taxon>Sar</taxon>
        <taxon>Rhizaria</taxon>
        <taxon>Cercozoa</taxon>
        <taxon>Chlorarachniophyceae</taxon>
        <taxon>Bigelowiella</taxon>
    </lineage>
</organism>
<dbReference type="PROSITE" id="PS50088">
    <property type="entry name" value="ANK_REPEAT"/>
    <property type="match status" value="4"/>
</dbReference>
<accession>A0A6T7D840</accession>
<evidence type="ECO:0000256" key="7">
    <source>
        <dbReference type="PROSITE-ProRule" id="PRU00023"/>
    </source>
</evidence>
<name>A0A6T7D840_BIGNA</name>
<dbReference type="Gene3D" id="1.25.40.20">
    <property type="entry name" value="Ankyrin repeat-containing domain"/>
    <property type="match status" value="2"/>
</dbReference>
<keyword evidence="8" id="KW-0012">Acyltransferase</keyword>
<feature type="region of interest" description="Disordered" evidence="9">
    <location>
        <begin position="829"/>
        <end position="852"/>
    </location>
</feature>
<dbReference type="PANTHER" id="PTHR24161:SF85">
    <property type="entry name" value="PALMITOYLTRANSFERASE HIP14"/>
    <property type="match status" value="1"/>
</dbReference>
<feature type="transmembrane region" description="Helical" evidence="8">
    <location>
        <begin position="675"/>
        <end position="697"/>
    </location>
</feature>
<dbReference type="PANTHER" id="PTHR24161">
    <property type="entry name" value="ANK_REP_REGION DOMAIN-CONTAINING PROTEIN-RELATED"/>
    <property type="match status" value="1"/>
</dbReference>
<feature type="repeat" description="ANK" evidence="7">
    <location>
        <begin position="209"/>
        <end position="241"/>
    </location>
</feature>
<feature type="transmembrane region" description="Helical" evidence="8">
    <location>
        <begin position="436"/>
        <end position="455"/>
    </location>
</feature>
<feature type="repeat" description="ANK" evidence="7">
    <location>
        <begin position="308"/>
        <end position="340"/>
    </location>
</feature>
<dbReference type="GO" id="GO:0016020">
    <property type="term" value="C:membrane"/>
    <property type="evidence" value="ECO:0007669"/>
    <property type="project" value="UniProtKB-SubCell"/>
</dbReference>
<comment type="similarity">
    <text evidence="8">Belongs to the DHHC palmitoyltransferase family.</text>
</comment>
<evidence type="ECO:0000256" key="4">
    <source>
        <dbReference type="ARBA" id="ARBA00022989"/>
    </source>
</evidence>
<gene>
    <name evidence="11" type="ORF">BIGN1055_LOCUS263</name>
</gene>
<dbReference type="Pfam" id="PF12796">
    <property type="entry name" value="Ank_2"/>
    <property type="match status" value="2"/>
</dbReference>
<sequence>MTDVSDGVEVVESKKPSSLVDLASNIDEAKMKAMRERLSKMSPEEMRAQMERMKKMKSALSSDQVEKLKQVAKAKMGTNVDVDGSLKEQVVKASEVVVGLGEDEDRKLMPVSLDSSNLTSVVPTGGSSAENTEALSLEQIYRKIEEMGFGEAREKFLKSMSKEKRSKLEMYMSQQNPGMLLMSEACKGNLAKAKDLVDIGANVNYREDRGDSVLMMACWFGHADLVSFLLEKKADIHLKNDTEQTALHYASMKGHIKIIKMLMSRGASFDEEDNKGYTSVMCAAQFGHTALLDFFKRRGANLFHRDMEEHTVLHWTAYNKHPMATTWILNEGVDINAKDSKGRTAIHWAAKQGNSSILQILVEFIDEEGFTMLLHEKDKEGKTPLDLARYYENHKATTYIKDVLRRQHGCMAVWDRLTCQSGIRPGAEMRSTARTVTGWLLIVMALSVCHAMFLVQPYSPTIPPACYPALVVLSLLCYALWFACHCVDPGFIDPKPGSTAYRKLHKKTKANRPRQRTAAGGYVATGNSVEAEETEMSLFDDDEEEADIEAGGEDAKTAMRVGGDVKGREQKQTDDWPEDTPAWALPYEVLLERGRFDAICVTCGIVKPLRSKHCKHTGRCVARFDHFCPWVDNVVAENNRRQFVLLAVVQTTTTWFYAVLVGIHLNHHSCSDALAFTIGLPMMIHACLVATWGLALAQEHINLAASNITTNEKMNQHRYSYMRREDGSPHNPFDKGVKANCLYFFGCRPQDDWRDLDINTKFIAPGRKGACCAAHAPHGHGGGGDQKKKCQKTTQSARGEGESGDELVVDGEVLVENKLDDPDLESAVIEQQGLLRDDEQGEEADLGAGVGL</sequence>
<dbReference type="Pfam" id="PF01529">
    <property type="entry name" value="DHHC"/>
    <property type="match status" value="1"/>
</dbReference>
<proteinExistence type="inferred from homology"/>
<keyword evidence="8" id="KW-0808">Transferase</keyword>
<protein>
    <recommendedName>
        <fullName evidence="8">Palmitoyltransferase</fullName>
        <ecNumber evidence="8">2.3.1.225</ecNumber>
    </recommendedName>
</protein>
<feature type="region of interest" description="Disordered" evidence="9">
    <location>
        <begin position="777"/>
        <end position="805"/>
    </location>
</feature>
<dbReference type="PROSITE" id="PS50297">
    <property type="entry name" value="ANK_REP_REGION"/>
    <property type="match status" value="3"/>
</dbReference>
<comment type="domain">
    <text evidence="8">The DHHC domain is required for palmitoyltransferase activity.</text>
</comment>
<dbReference type="EC" id="2.3.1.225" evidence="8"/>
<evidence type="ECO:0000256" key="6">
    <source>
        <dbReference type="ARBA" id="ARBA00023136"/>
    </source>
</evidence>
<feature type="transmembrane region" description="Helical" evidence="8">
    <location>
        <begin position="643"/>
        <end position="663"/>
    </location>
</feature>
<dbReference type="EMBL" id="HBHA01000404">
    <property type="protein sequence ID" value="CAD9576730.1"/>
    <property type="molecule type" value="Transcribed_RNA"/>
</dbReference>
<evidence type="ECO:0000256" key="5">
    <source>
        <dbReference type="ARBA" id="ARBA00023043"/>
    </source>
</evidence>
<evidence type="ECO:0000313" key="11">
    <source>
        <dbReference type="EMBL" id="CAD9576730.1"/>
    </source>
</evidence>
<evidence type="ECO:0000256" key="1">
    <source>
        <dbReference type="ARBA" id="ARBA00004141"/>
    </source>
</evidence>
<evidence type="ECO:0000256" key="2">
    <source>
        <dbReference type="ARBA" id="ARBA00022692"/>
    </source>
</evidence>
<comment type="subcellular location">
    <subcellularLocation>
        <location evidence="1">Membrane</location>
        <topology evidence="1">Multi-pass membrane protein</topology>
    </subcellularLocation>
</comment>
<dbReference type="GO" id="GO:0019706">
    <property type="term" value="F:protein-cysteine S-palmitoyltransferase activity"/>
    <property type="evidence" value="ECO:0007669"/>
    <property type="project" value="UniProtKB-EC"/>
</dbReference>
<dbReference type="InterPro" id="IPR036770">
    <property type="entry name" value="Ankyrin_rpt-contain_sf"/>
</dbReference>
<reference evidence="11" key="1">
    <citation type="submission" date="2021-01" db="EMBL/GenBank/DDBJ databases">
        <authorList>
            <person name="Corre E."/>
            <person name="Pelletier E."/>
            <person name="Niang G."/>
            <person name="Scheremetjew M."/>
            <person name="Finn R."/>
            <person name="Kale V."/>
            <person name="Holt S."/>
            <person name="Cochrane G."/>
            <person name="Meng A."/>
            <person name="Brown T."/>
            <person name="Cohen L."/>
        </authorList>
    </citation>
    <scope>NUCLEOTIDE SEQUENCE</scope>
    <source>
        <strain evidence="11">CCMP1258.1</strain>
    </source>
</reference>
<dbReference type="InterPro" id="IPR002110">
    <property type="entry name" value="Ankyrin_rpt"/>
</dbReference>
<keyword evidence="5 7" id="KW-0040">ANK repeat</keyword>
<evidence type="ECO:0000256" key="3">
    <source>
        <dbReference type="ARBA" id="ARBA00022737"/>
    </source>
</evidence>
<keyword evidence="2 8" id="KW-0812">Transmembrane</keyword>
<keyword evidence="3" id="KW-0677">Repeat</keyword>